<accession>A0A841DRN8</accession>
<sequence length="411" mass="44279">MSQPPFGPPGQNQQYPPYQPGPQQGQPAGPYGPPQGQYGPPPQGSPQPGQPQYGPQYGPPSQGPGFGWGPSFGGPGGPGGAGGPGGPGWQPRRPRKKSKAPLIVILSLVGVAVVGAGLIGMLRQAAKSETHPPVIPTRYTPKPTTEPTGAPTEEPTSTSTESPTSEPKVNDATVVSKNAIYKVGQMRTANCREPKVRPTNARNAAAYWAAIKPCLDRSWGPLVTKAGYKFQPPSMSYWSGSSTTTPCGSGVVNVPFYCSSNNNLYMKVDVFVKSYTQYPDAESKAYARMWYTRSVAHEYGHSVQNMTGILQASDNLRYELSDYDDRQRQTRRMELQANCFAGVFLAMNKKSYPISGELLYVWNKWVVTAGDKPEDGDHGSVASQQRFMGTSFKTGNPASCNTFAVSPRYVS</sequence>
<evidence type="ECO:0000256" key="1">
    <source>
        <dbReference type="ARBA" id="ARBA00004167"/>
    </source>
</evidence>
<feature type="compositionally biased region" description="Low complexity" evidence="5">
    <location>
        <begin position="9"/>
        <end position="38"/>
    </location>
</feature>
<evidence type="ECO:0000256" key="5">
    <source>
        <dbReference type="SAM" id="MobiDB-lite"/>
    </source>
</evidence>
<dbReference type="AlphaFoldDB" id="A0A841DRN8"/>
<keyword evidence="4 6" id="KW-0472">Membrane</keyword>
<dbReference type="Proteomes" id="UP000558997">
    <property type="component" value="Unassembled WGS sequence"/>
</dbReference>
<reference evidence="7 8" key="1">
    <citation type="submission" date="2020-08" db="EMBL/GenBank/DDBJ databases">
        <title>Sequencing the genomes of 1000 actinobacteria strains.</title>
        <authorList>
            <person name="Klenk H.-P."/>
        </authorList>
    </citation>
    <scope>NUCLEOTIDE SEQUENCE [LARGE SCALE GENOMIC DNA]</scope>
    <source>
        <strain evidence="7 8">DSM 17294</strain>
    </source>
</reference>
<feature type="transmembrane region" description="Helical" evidence="6">
    <location>
        <begin position="102"/>
        <end position="122"/>
    </location>
</feature>
<comment type="subcellular location">
    <subcellularLocation>
        <location evidence="1">Membrane</location>
        <topology evidence="1">Single-pass membrane protein</topology>
    </subcellularLocation>
</comment>
<dbReference type="PANTHER" id="PTHR30168">
    <property type="entry name" value="PUTATIVE MEMBRANE PROTEIN YPFJ"/>
    <property type="match status" value="1"/>
</dbReference>
<dbReference type="Pfam" id="PF04228">
    <property type="entry name" value="Zn_peptidase"/>
    <property type="match status" value="1"/>
</dbReference>
<proteinExistence type="predicted"/>
<dbReference type="PANTHER" id="PTHR30168:SF0">
    <property type="entry name" value="INNER MEMBRANE PROTEIN"/>
    <property type="match status" value="1"/>
</dbReference>
<gene>
    <name evidence="7" type="ORF">HDA44_003942</name>
</gene>
<organism evidence="7 8">
    <name type="scientific">Kribbella solani</name>
    <dbReference type="NCBI Taxonomy" id="236067"/>
    <lineage>
        <taxon>Bacteria</taxon>
        <taxon>Bacillati</taxon>
        <taxon>Actinomycetota</taxon>
        <taxon>Actinomycetes</taxon>
        <taxon>Propionibacteriales</taxon>
        <taxon>Kribbellaceae</taxon>
        <taxon>Kribbella</taxon>
    </lineage>
</organism>
<feature type="compositionally biased region" description="Gly residues" evidence="5">
    <location>
        <begin position="64"/>
        <end position="88"/>
    </location>
</feature>
<dbReference type="GO" id="GO:0008237">
    <property type="term" value="F:metallopeptidase activity"/>
    <property type="evidence" value="ECO:0007669"/>
    <property type="project" value="UniProtKB-KW"/>
</dbReference>
<name>A0A841DRN8_9ACTN</name>
<keyword evidence="3 6" id="KW-1133">Transmembrane helix</keyword>
<feature type="compositionally biased region" description="Pro residues" evidence="5">
    <location>
        <begin position="39"/>
        <end position="49"/>
    </location>
</feature>
<feature type="region of interest" description="Disordered" evidence="5">
    <location>
        <begin position="125"/>
        <end position="170"/>
    </location>
</feature>
<evidence type="ECO:0000256" key="3">
    <source>
        <dbReference type="ARBA" id="ARBA00022989"/>
    </source>
</evidence>
<evidence type="ECO:0000256" key="2">
    <source>
        <dbReference type="ARBA" id="ARBA00022692"/>
    </source>
</evidence>
<feature type="compositionally biased region" description="Low complexity" evidence="5">
    <location>
        <begin position="140"/>
        <end position="167"/>
    </location>
</feature>
<comment type="caution">
    <text evidence="7">The sequence shown here is derived from an EMBL/GenBank/DDBJ whole genome shotgun (WGS) entry which is preliminary data.</text>
</comment>
<dbReference type="GO" id="GO:0006508">
    <property type="term" value="P:proteolysis"/>
    <property type="evidence" value="ECO:0007669"/>
    <property type="project" value="UniProtKB-KW"/>
</dbReference>
<dbReference type="EMBL" id="JACHNF010000001">
    <property type="protein sequence ID" value="MBB5980601.1"/>
    <property type="molecule type" value="Genomic_DNA"/>
</dbReference>
<keyword evidence="7" id="KW-0482">Metalloprotease</keyword>
<feature type="region of interest" description="Disordered" evidence="5">
    <location>
        <begin position="1"/>
        <end position="96"/>
    </location>
</feature>
<keyword evidence="7" id="KW-0645">Protease</keyword>
<dbReference type="RefSeq" id="WP_184836464.1">
    <property type="nucleotide sequence ID" value="NZ_BAAAVN010000003.1"/>
</dbReference>
<evidence type="ECO:0000256" key="4">
    <source>
        <dbReference type="ARBA" id="ARBA00023136"/>
    </source>
</evidence>
<protein>
    <submittedName>
        <fullName evidence="7">Putative metalloprotease</fullName>
    </submittedName>
</protein>
<dbReference type="GO" id="GO:0016020">
    <property type="term" value="C:membrane"/>
    <property type="evidence" value="ECO:0007669"/>
    <property type="project" value="UniProtKB-SubCell"/>
</dbReference>
<dbReference type="InterPro" id="IPR007343">
    <property type="entry name" value="Uncharacterised_pept_Zn_put"/>
</dbReference>
<evidence type="ECO:0000256" key="6">
    <source>
        <dbReference type="SAM" id="Phobius"/>
    </source>
</evidence>
<keyword evidence="7" id="KW-0378">Hydrolase</keyword>
<evidence type="ECO:0000313" key="8">
    <source>
        <dbReference type="Proteomes" id="UP000558997"/>
    </source>
</evidence>
<evidence type="ECO:0000313" key="7">
    <source>
        <dbReference type="EMBL" id="MBB5980601.1"/>
    </source>
</evidence>
<keyword evidence="2 6" id="KW-0812">Transmembrane</keyword>
<keyword evidence="8" id="KW-1185">Reference proteome</keyword>